<keyword evidence="3" id="KW-0269">Exonuclease</keyword>
<organism evidence="3 4">
    <name type="scientific">Nonomuraea zeae</name>
    <dbReference type="NCBI Taxonomy" id="1642303"/>
    <lineage>
        <taxon>Bacteria</taxon>
        <taxon>Bacillati</taxon>
        <taxon>Actinomycetota</taxon>
        <taxon>Actinomycetes</taxon>
        <taxon>Streptosporangiales</taxon>
        <taxon>Streptosporangiaceae</taxon>
        <taxon>Nonomuraea</taxon>
    </lineage>
</organism>
<keyword evidence="4" id="KW-1185">Reference proteome</keyword>
<evidence type="ECO:0000313" key="4">
    <source>
        <dbReference type="Proteomes" id="UP000306628"/>
    </source>
</evidence>
<proteinExistence type="predicted"/>
<feature type="transmembrane region" description="Helical" evidence="1">
    <location>
        <begin position="77"/>
        <end position="98"/>
    </location>
</feature>
<gene>
    <name evidence="3" type="ORF">ETD85_55555</name>
</gene>
<keyword evidence="3" id="KW-0540">Nuclease</keyword>
<dbReference type="SUPFAM" id="SSF56219">
    <property type="entry name" value="DNase I-like"/>
    <property type="match status" value="1"/>
</dbReference>
<dbReference type="Gene3D" id="3.60.10.10">
    <property type="entry name" value="Endonuclease/exonuclease/phosphatase"/>
    <property type="match status" value="1"/>
</dbReference>
<dbReference type="EMBL" id="VCKX01000382">
    <property type="protein sequence ID" value="TMR16175.1"/>
    <property type="molecule type" value="Genomic_DNA"/>
</dbReference>
<keyword evidence="3" id="KW-0255">Endonuclease</keyword>
<dbReference type="OrthoDB" id="2340043at2"/>
<name>A0A5S4FDC7_9ACTN</name>
<evidence type="ECO:0000313" key="3">
    <source>
        <dbReference type="EMBL" id="TMR16175.1"/>
    </source>
</evidence>
<keyword evidence="1" id="KW-0812">Transmembrane</keyword>
<dbReference type="GO" id="GO:0004527">
    <property type="term" value="F:exonuclease activity"/>
    <property type="evidence" value="ECO:0007669"/>
    <property type="project" value="UniProtKB-KW"/>
</dbReference>
<dbReference type="InterPro" id="IPR005135">
    <property type="entry name" value="Endo/exonuclease/phosphatase"/>
</dbReference>
<dbReference type="InterPro" id="IPR036691">
    <property type="entry name" value="Endo/exonu/phosph_ase_sf"/>
</dbReference>
<dbReference type="AlphaFoldDB" id="A0A5S4FDC7"/>
<reference evidence="3 4" key="1">
    <citation type="submission" date="2019-05" db="EMBL/GenBank/DDBJ databases">
        <title>Draft genome sequence of Nonomuraea zeae DSM 100528.</title>
        <authorList>
            <person name="Saricaoglu S."/>
            <person name="Isik K."/>
        </authorList>
    </citation>
    <scope>NUCLEOTIDE SEQUENCE [LARGE SCALE GENOMIC DNA]</scope>
    <source>
        <strain evidence="3 4">DSM 100528</strain>
    </source>
</reference>
<dbReference type="Pfam" id="PF03372">
    <property type="entry name" value="Exo_endo_phos"/>
    <property type="match status" value="1"/>
</dbReference>
<feature type="transmembrane region" description="Helical" evidence="1">
    <location>
        <begin position="20"/>
        <end position="41"/>
    </location>
</feature>
<dbReference type="GO" id="GO:0004519">
    <property type="term" value="F:endonuclease activity"/>
    <property type="evidence" value="ECO:0007669"/>
    <property type="project" value="UniProtKB-KW"/>
</dbReference>
<evidence type="ECO:0000259" key="2">
    <source>
        <dbReference type="Pfam" id="PF03372"/>
    </source>
</evidence>
<keyword evidence="1" id="KW-0472">Membrane</keyword>
<evidence type="ECO:0000256" key="1">
    <source>
        <dbReference type="SAM" id="Phobius"/>
    </source>
</evidence>
<accession>A0A5S4FDC7</accession>
<feature type="domain" description="Endonuclease/exonuclease/phosphatase" evidence="2">
    <location>
        <begin position="160"/>
        <end position="367"/>
    </location>
</feature>
<feature type="transmembrane region" description="Helical" evidence="1">
    <location>
        <begin position="47"/>
        <end position="70"/>
    </location>
</feature>
<dbReference type="RefSeq" id="WP_138697921.1">
    <property type="nucleotide sequence ID" value="NZ_JBHSAZ010000043.1"/>
</dbReference>
<dbReference type="Proteomes" id="UP000306628">
    <property type="component" value="Unassembled WGS sequence"/>
</dbReference>
<keyword evidence="1" id="KW-1133">Transmembrane helix</keyword>
<sequence length="378" mass="39102">MLVQEEAKTARPVRRRRRVWAGRLVVGVAGLLALGTAMRVGGLEQGVFLVPMVAFTPYFAIAALIVLAITVAMRHRVAIAIMLAVCVCLAWCVLPRAIGSTAPAASAGSPAGDGRLSGASAATLPTAASAASGQNAETSAVGGQVAEAPTAAGARSLRMLTANLNGGRGDATVIVDLVRRLNIDVFSVQELTWSARDRLAAAGLATLLPYQISEPEFRGPEGSGVYARYPLSVKTGLFQPVGHHMPVAEVAVPGGSAVEVVVVHPVAPVPSTVPEWEAGIATLPPAPATGPPRILAGDFNATLDHAVFRQLLSTGYTDAAAATGEGLVPTWPKGRGLPPLVAIDHVLTDTRAWAVDVQVHDLPGSDHRALFADLRVQP</sequence>
<comment type="caution">
    <text evidence="3">The sequence shown here is derived from an EMBL/GenBank/DDBJ whole genome shotgun (WGS) entry which is preliminary data.</text>
</comment>
<protein>
    <submittedName>
        <fullName evidence="3">Endonuclease/exonuclease/phosphatase family protein</fullName>
    </submittedName>
</protein>
<keyword evidence="3" id="KW-0378">Hydrolase</keyword>